<evidence type="ECO:0000256" key="1">
    <source>
        <dbReference type="SAM" id="MobiDB-lite"/>
    </source>
</evidence>
<keyword evidence="4" id="KW-1185">Reference proteome</keyword>
<accession>A0A3L5TUQ7</accession>
<dbReference type="EMBL" id="KV581937">
    <property type="protein sequence ID" value="OPL33681.1"/>
    <property type="molecule type" value="Genomic_DNA"/>
</dbReference>
<evidence type="ECO:0000256" key="2">
    <source>
        <dbReference type="SAM" id="Phobius"/>
    </source>
</evidence>
<evidence type="ECO:0000313" key="4">
    <source>
        <dbReference type="Proteomes" id="UP000266721"/>
    </source>
</evidence>
<name>A0A3L5TUQ7_MYTGA</name>
<reference evidence="3 4" key="1">
    <citation type="journal article" date="2016" name="PLoS ONE">
        <title>A First Insight into the Genome of the Filter-Feeder Mussel Mytilus galloprovincialis.</title>
        <authorList>
            <person name="Murgarella M."/>
            <person name="Puiu D."/>
            <person name="Novoa B."/>
            <person name="Figueras A."/>
            <person name="Posada D."/>
            <person name="Canchaya C."/>
        </authorList>
    </citation>
    <scope>NUCLEOTIDE SEQUENCE [LARGE SCALE GENOMIC DNA]</scope>
    <source>
        <tissue evidence="3">Muscle</tissue>
    </source>
</reference>
<feature type="transmembrane region" description="Helical" evidence="2">
    <location>
        <begin position="38"/>
        <end position="58"/>
    </location>
</feature>
<comment type="caution">
    <text evidence="3">The sequence shown here is derived from an EMBL/GenBank/DDBJ whole genome shotgun (WGS) entry which is preliminary data.</text>
</comment>
<keyword evidence="2" id="KW-1133">Transmembrane helix</keyword>
<feature type="non-terminal residue" evidence="3">
    <location>
        <position position="1"/>
    </location>
</feature>
<feature type="non-terminal residue" evidence="3">
    <location>
        <position position="170"/>
    </location>
</feature>
<dbReference type="Proteomes" id="UP000266721">
    <property type="component" value="Unassembled WGS sequence"/>
</dbReference>
<dbReference type="AlphaFoldDB" id="A0A3L5TUQ7"/>
<keyword evidence="2" id="KW-0812">Transmembrane</keyword>
<gene>
    <name evidence="3" type="ORF">AM593_05683</name>
</gene>
<proteinExistence type="predicted"/>
<sequence length="170" mass="18981">LHAFLLSLVPAQFANDTTTVYSVINSREGDSPAGIPVYAVIALYTLVFAIIAGIVIIIKRCKKYIAFTSKSSGIPQNIIVTETIESSDCRNINNDRIAGVNIPKIKNTQDIKTSIEQEDSICNKYESLSTNRNSVEHIYESDLIHTNQYESLSKQRESDKHTYESTEHAL</sequence>
<protein>
    <submittedName>
        <fullName evidence="3">Uncharacterized protein</fullName>
    </submittedName>
</protein>
<evidence type="ECO:0000313" key="3">
    <source>
        <dbReference type="EMBL" id="OPL33681.1"/>
    </source>
</evidence>
<organism evidence="3 4">
    <name type="scientific">Mytilus galloprovincialis</name>
    <name type="common">Mediterranean mussel</name>
    <dbReference type="NCBI Taxonomy" id="29158"/>
    <lineage>
        <taxon>Eukaryota</taxon>
        <taxon>Metazoa</taxon>
        <taxon>Spiralia</taxon>
        <taxon>Lophotrochozoa</taxon>
        <taxon>Mollusca</taxon>
        <taxon>Bivalvia</taxon>
        <taxon>Autobranchia</taxon>
        <taxon>Pteriomorphia</taxon>
        <taxon>Mytilida</taxon>
        <taxon>Mytiloidea</taxon>
        <taxon>Mytilidae</taxon>
        <taxon>Mytilinae</taxon>
        <taxon>Mytilus</taxon>
    </lineage>
</organism>
<feature type="compositionally biased region" description="Basic and acidic residues" evidence="1">
    <location>
        <begin position="153"/>
        <end position="170"/>
    </location>
</feature>
<keyword evidence="2" id="KW-0472">Membrane</keyword>
<feature type="region of interest" description="Disordered" evidence="1">
    <location>
        <begin position="150"/>
        <end position="170"/>
    </location>
</feature>